<name>A0A9X9M1F4_GULGU</name>
<feature type="region of interest" description="Disordered" evidence="1">
    <location>
        <begin position="18"/>
        <end position="44"/>
    </location>
</feature>
<protein>
    <submittedName>
        <fullName evidence="2">Uncharacterized protein</fullName>
    </submittedName>
</protein>
<dbReference type="Proteomes" id="UP000269945">
    <property type="component" value="Unassembled WGS sequence"/>
</dbReference>
<comment type="caution">
    <text evidence="2">The sequence shown here is derived from an EMBL/GenBank/DDBJ whole genome shotgun (WGS) entry which is preliminary data.</text>
</comment>
<keyword evidence="3" id="KW-1185">Reference proteome</keyword>
<dbReference type="EMBL" id="CYRY02036353">
    <property type="protein sequence ID" value="VCX17412.1"/>
    <property type="molecule type" value="Genomic_DNA"/>
</dbReference>
<feature type="compositionally biased region" description="Polar residues" evidence="1">
    <location>
        <begin position="18"/>
        <end position="29"/>
    </location>
</feature>
<organism evidence="2 3">
    <name type="scientific">Gulo gulo</name>
    <name type="common">Wolverine</name>
    <name type="synonym">Gluton</name>
    <dbReference type="NCBI Taxonomy" id="48420"/>
    <lineage>
        <taxon>Eukaryota</taxon>
        <taxon>Metazoa</taxon>
        <taxon>Chordata</taxon>
        <taxon>Craniata</taxon>
        <taxon>Vertebrata</taxon>
        <taxon>Euteleostomi</taxon>
        <taxon>Mammalia</taxon>
        <taxon>Eutheria</taxon>
        <taxon>Laurasiatheria</taxon>
        <taxon>Carnivora</taxon>
        <taxon>Caniformia</taxon>
        <taxon>Musteloidea</taxon>
        <taxon>Mustelidae</taxon>
        <taxon>Guloninae</taxon>
        <taxon>Gulo</taxon>
    </lineage>
</organism>
<accession>A0A9X9M1F4</accession>
<proteinExistence type="predicted"/>
<evidence type="ECO:0000313" key="2">
    <source>
        <dbReference type="EMBL" id="VCX17412.1"/>
    </source>
</evidence>
<evidence type="ECO:0000256" key="1">
    <source>
        <dbReference type="SAM" id="MobiDB-lite"/>
    </source>
</evidence>
<reference evidence="2 3" key="1">
    <citation type="submission" date="2018-10" db="EMBL/GenBank/DDBJ databases">
        <authorList>
            <person name="Ekblom R."/>
            <person name="Jareborg N."/>
        </authorList>
    </citation>
    <scope>NUCLEOTIDE SEQUENCE [LARGE SCALE GENOMIC DNA]</scope>
    <source>
        <tissue evidence="2">Muscle</tissue>
    </source>
</reference>
<gene>
    <name evidence="2" type="ORF">BN2614_LOCUS1</name>
</gene>
<dbReference type="AlphaFoldDB" id="A0A9X9M1F4"/>
<sequence>MRKSRDITTVSACSMWSSSPLSQCRSCTDSSLSRPRRAPRPEKKLLPHLLPRKTVAPKSPVLAQRSPWKPWGSSKALFMMWACTLIRKPSTRFLLSWISPNTPSSSSSRTSGIT</sequence>
<evidence type="ECO:0000313" key="3">
    <source>
        <dbReference type="Proteomes" id="UP000269945"/>
    </source>
</evidence>